<dbReference type="AlphaFoldDB" id="A0A5S9NQ85"/>
<keyword evidence="1" id="KW-0175">Coiled coil</keyword>
<dbReference type="Proteomes" id="UP000435877">
    <property type="component" value="Unassembled WGS sequence"/>
</dbReference>
<sequence>MASLQEQLLKAGMVDKKKAKKINQEKRKQVKQAKGTGQVIVDESKEAAKRALAEKAERDRDMNRLRQVEADKKAIQAQIIQLITLNKIDRSKGEIAYQFTDGKKIKKLYIDALLQTQLIKGVIALVKLKDGYELVPAAIAEKVKQRDESAILVHNIKVSNDEVDEDDPYAAYQIPDDLMW</sequence>
<accession>A0A5S9NQ85</accession>
<gene>
    <name evidence="2" type="ORF">IHBHHGIJ_02325</name>
    <name evidence="3" type="ORF">KFEGEMFD_02512</name>
</gene>
<dbReference type="EMBL" id="CACSIK010000001">
    <property type="protein sequence ID" value="CAA0092599.1"/>
    <property type="molecule type" value="Genomic_DNA"/>
</dbReference>
<evidence type="ECO:0000256" key="1">
    <source>
        <dbReference type="SAM" id="Coils"/>
    </source>
</evidence>
<evidence type="ECO:0008006" key="6">
    <source>
        <dbReference type="Google" id="ProtNLM"/>
    </source>
</evidence>
<organism evidence="2 4">
    <name type="scientific">Zhongshania aliphaticivorans</name>
    <dbReference type="NCBI Taxonomy" id="1470434"/>
    <lineage>
        <taxon>Bacteria</taxon>
        <taxon>Pseudomonadati</taxon>
        <taxon>Pseudomonadota</taxon>
        <taxon>Gammaproteobacteria</taxon>
        <taxon>Cellvibrionales</taxon>
        <taxon>Spongiibacteraceae</taxon>
        <taxon>Zhongshania</taxon>
    </lineage>
</organism>
<dbReference type="Proteomes" id="UP000439591">
    <property type="component" value="Unassembled WGS sequence"/>
</dbReference>
<dbReference type="EMBL" id="CACSIM010000004">
    <property type="protein sequence ID" value="CAA0109939.1"/>
    <property type="molecule type" value="Genomic_DNA"/>
</dbReference>
<protein>
    <recommendedName>
        <fullName evidence="6">Nucleoprotein/polynucleotide-associated enzyme</fullName>
    </recommendedName>
</protein>
<proteinExistence type="predicted"/>
<feature type="coiled-coil region" evidence="1">
    <location>
        <begin position="16"/>
        <end position="78"/>
    </location>
</feature>
<dbReference type="OrthoDB" id="5294470at2"/>
<dbReference type="InterPro" id="IPR018636">
    <property type="entry name" value="DUF2058"/>
</dbReference>
<evidence type="ECO:0000313" key="3">
    <source>
        <dbReference type="EMBL" id="CAA0109939.1"/>
    </source>
</evidence>
<reference evidence="4 5" key="1">
    <citation type="submission" date="2019-11" db="EMBL/GenBank/DDBJ databases">
        <authorList>
            <person name="Holert J."/>
        </authorList>
    </citation>
    <scope>NUCLEOTIDE SEQUENCE [LARGE SCALE GENOMIC DNA]</scope>
    <source>
        <strain evidence="3">BC3_2A</strain>
        <strain evidence="2">SB11_1A</strain>
    </source>
</reference>
<dbReference type="RefSeq" id="WP_159268881.1">
    <property type="nucleotide sequence ID" value="NZ_CACSIK010000001.1"/>
</dbReference>
<name>A0A5S9NQ85_9GAMM</name>
<evidence type="ECO:0000313" key="2">
    <source>
        <dbReference type="EMBL" id="CAA0092599.1"/>
    </source>
</evidence>
<evidence type="ECO:0000313" key="4">
    <source>
        <dbReference type="Proteomes" id="UP000435877"/>
    </source>
</evidence>
<dbReference type="Pfam" id="PF09831">
    <property type="entry name" value="DUF2058"/>
    <property type="match status" value="1"/>
</dbReference>
<evidence type="ECO:0000313" key="5">
    <source>
        <dbReference type="Proteomes" id="UP000439591"/>
    </source>
</evidence>
<keyword evidence="4" id="KW-1185">Reference proteome</keyword>